<evidence type="ECO:0000256" key="3">
    <source>
        <dbReference type="ARBA" id="ARBA00022827"/>
    </source>
</evidence>
<reference evidence="7" key="1">
    <citation type="submission" date="2015-02" db="EMBL/GenBank/DDBJ databases">
        <title>Genome sequencing for Strongylocentrotus purpuratus.</title>
        <authorList>
            <person name="Murali S."/>
            <person name="Liu Y."/>
            <person name="Vee V."/>
            <person name="English A."/>
            <person name="Wang M."/>
            <person name="Skinner E."/>
            <person name="Han Y."/>
            <person name="Muzny D.M."/>
            <person name="Worley K.C."/>
            <person name="Gibbs R.A."/>
        </authorList>
    </citation>
    <scope>NUCLEOTIDE SEQUENCE</scope>
</reference>
<evidence type="ECO:0000313" key="6">
    <source>
        <dbReference type="EnsemblMetazoa" id="XP_794970"/>
    </source>
</evidence>
<keyword evidence="4" id="KW-0560">Oxidoreductase</keyword>
<evidence type="ECO:0000256" key="4">
    <source>
        <dbReference type="ARBA" id="ARBA00023002"/>
    </source>
</evidence>
<protein>
    <submittedName>
        <fullName evidence="6">Uncharacterized protein</fullName>
    </submittedName>
</protein>
<dbReference type="PANTHER" id="PTHR47470:SF1">
    <property type="entry name" value="FAD-DEPENDENT OXIDOREDUCTASE 2 FAD BINDING DOMAIN-CONTAINING PROTEIN"/>
    <property type="match status" value="1"/>
</dbReference>
<dbReference type="InterPro" id="IPR052542">
    <property type="entry name" value="Cholesterol_Oxidase"/>
</dbReference>
<evidence type="ECO:0000256" key="2">
    <source>
        <dbReference type="ARBA" id="ARBA00022630"/>
    </source>
</evidence>
<dbReference type="PANTHER" id="PTHR47470">
    <property type="entry name" value="CHOLESTEROL OXIDASE"/>
    <property type="match status" value="1"/>
</dbReference>
<accession>A0A7M7THA6</accession>
<dbReference type="OMA" id="IVCHRIT"/>
<dbReference type="AlphaFoldDB" id="A0A7M7THA6"/>
<evidence type="ECO:0000256" key="5">
    <source>
        <dbReference type="SAM" id="MobiDB-lite"/>
    </source>
</evidence>
<dbReference type="RefSeq" id="XP_794970.2">
    <property type="nucleotide sequence ID" value="XM_789877.5"/>
</dbReference>
<proteinExistence type="predicted"/>
<keyword evidence="2" id="KW-0285">Flavoprotein</keyword>
<evidence type="ECO:0000256" key="1">
    <source>
        <dbReference type="ARBA" id="ARBA00001974"/>
    </source>
</evidence>
<keyword evidence="3" id="KW-0274">FAD</keyword>
<dbReference type="Gene3D" id="3.40.50.1820">
    <property type="entry name" value="alpha/beta hydrolase"/>
    <property type="match status" value="1"/>
</dbReference>
<dbReference type="SUPFAM" id="SSF53474">
    <property type="entry name" value="alpha/beta-Hydrolases"/>
    <property type="match status" value="1"/>
</dbReference>
<feature type="region of interest" description="Disordered" evidence="5">
    <location>
        <begin position="1"/>
        <end position="22"/>
    </location>
</feature>
<dbReference type="InterPro" id="IPR029058">
    <property type="entry name" value="AB_hydrolase_fold"/>
</dbReference>
<dbReference type="EnsemblMetazoa" id="XM_789877">
    <property type="protein sequence ID" value="XP_794970"/>
    <property type="gene ID" value="LOC590268"/>
</dbReference>
<dbReference type="KEGG" id="spu:590268"/>
<name>A0A7M7THA6_STRPU</name>
<keyword evidence="7" id="KW-1185">Reference proteome</keyword>
<dbReference type="GO" id="GO:0016491">
    <property type="term" value="F:oxidoreductase activity"/>
    <property type="evidence" value="ECO:0007669"/>
    <property type="project" value="UniProtKB-KW"/>
</dbReference>
<dbReference type="Proteomes" id="UP000007110">
    <property type="component" value="Unassembled WGS sequence"/>
</dbReference>
<dbReference type="GeneID" id="590268"/>
<reference evidence="6" key="2">
    <citation type="submission" date="2021-01" db="UniProtKB">
        <authorList>
            <consortium name="EnsemblMetazoa"/>
        </authorList>
    </citation>
    <scope>IDENTIFICATION</scope>
</reference>
<evidence type="ECO:0000313" key="7">
    <source>
        <dbReference type="Proteomes" id="UP000007110"/>
    </source>
</evidence>
<dbReference type="OrthoDB" id="9974421at2759"/>
<sequence length="604" mass="68086">MGNHGSRDEPDGKGNEGTKLRGRYTSHMTGFVNKGGSKHPCDLTVTIETDDVIHMIEKSPRHEAAISGELNCAVLSKDPVPFSGGKFYVQRSCQTNLEFKSMVYETLLPFGEKDFFFKGIRVAHEDTFVGNSATDVSSMGIVIKKGPNFKAETLTTGDVSTKLADVAKELADIEITGPGDDEKLEVEWKAKLGFFLGGVLIDTCDMFSPTQFCPKSSARERRPLNLKGIKPEVYHITAKDGVPLVMTRYKCGNKGPILFLHGLCVTSRIFSLDTIDKSVVEFFCEHGYDMWVLELRFSVALPSHRKPTQMQDSAEKDLPPVVDFILKETESPDLQVYAHCIGSLTMHIALFGGHIDKRRIRCFVASQSGFCMISSAMNHAKANTRLDGVAVAFGFSGLNAYTDKNDHVREKIMSVMANALARSTLDDKNQCSDIVCHRITSMFGLMWEHRNLNDKTHNTLTEWFGFGHAVYYHHLAVTFRKGRLTDFKGNDIYIPDFNSKNRLQSPQYRKAMKKLDIPVLYYVGSLNKGWDIDATRQSYVRCKEANPDQHYEWFQVPEYGHLDCVMGKDASKDVYPRILPFLEKYATPEKVWQGQDDGDYCYRP</sequence>
<dbReference type="InParanoid" id="A0A7M7THA6"/>
<feature type="compositionally biased region" description="Basic and acidic residues" evidence="5">
    <location>
        <begin position="1"/>
        <end position="19"/>
    </location>
</feature>
<organism evidence="6 7">
    <name type="scientific">Strongylocentrotus purpuratus</name>
    <name type="common">Purple sea urchin</name>
    <dbReference type="NCBI Taxonomy" id="7668"/>
    <lineage>
        <taxon>Eukaryota</taxon>
        <taxon>Metazoa</taxon>
        <taxon>Echinodermata</taxon>
        <taxon>Eleutherozoa</taxon>
        <taxon>Echinozoa</taxon>
        <taxon>Echinoidea</taxon>
        <taxon>Euechinoidea</taxon>
        <taxon>Echinacea</taxon>
        <taxon>Camarodonta</taxon>
        <taxon>Echinidea</taxon>
        <taxon>Strongylocentrotidae</taxon>
        <taxon>Strongylocentrotus</taxon>
    </lineage>
</organism>
<comment type="cofactor">
    <cofactor evidence="1">
        <name>FAD</name>
        <dbReference type="ChEBI" id="CHEBI:57692"/>
    </cofactor>
</comment>